<dbReference type="GO" id="GO:0003700">
    <property type="term" value="F:DNA-binding transcription factor activity"/>
    <property type="evidence" value="ECO:0007669"/>
    <property type="project" value="InterPro"/>
</dbReference>
<gene>
    <name evidence="7" type="ORF">ICN82_01290</name>
</gene>
<evidence type="ECO:0000259" key="6">
    <source>
        <dbReference type="PROSITE" id="PS50931"/>
    </source>
</evidence>
<evidence type="ECO:0000256" key="3">
    <source>
        <dbReference type="ARBA" id="ARBA00023125"/>
    </source>
</evidence>
<proteinExistence type="inferred from homology"/>
<dbReference type="PANTHER" id="PTHR30537:SF3">
    <property type="entry name" value="TRANSCRIPTIONAL REGULATORY PROTEIN"/>
    <property type="match status" value="1"/>
</dbReference>
<feature type="domain" description="HTH lysR-type" evidence="6">
    <location>
        <begin position="1"/>
        <end position="58"/>
    </location>
</feature>
<evidence type="ECO:0000256" key="5">
    <source>
        <dbReference type="SAM" id="Coils"/>
    </source>
</evidence>
<dbReference type="Pfam" id="PF00126">
    <property type="entry name" value="HTH_1"/>
    <property type="match status" value="1"/>
</dbReference>
<dbReference type="SUPFAM" id="SSF46785">
    <property type="entry name" value="Winged helix' DNA-binding domain"/>
    <property type="match status" value="1"/>
</dbReference>
<accession>A0A8J6Z3K6</accession>
<keyword evidence="2" id="KW-0805">Transcription regulation</keyword>
<evidence type="ECO:0000256" key="2">
    <source>
        <dbReference type="ARBA" id="ARBA00023015"/>
    </source>
</evidence>
<evidence type="ECO:0000256" key="4">
    <source>
        <dbReference type="ARBA" id="ARBA00023163"/>
    </source>
</evidence>
<protein>
    <submittedName>
        <fullName evidence="7">LysR family transcriptional regulator</fullName>
    </submittedName>
</protein>
<dbReference type="InterPro" id="IPR000847">
    <property type="entry name" value="LysR_HTH_N"/>
</dbReference>
<evidence type="ECO:0000256" key="1">
    <source>
        <dbReference type="ARBA" id="ARBA00009437"/>
    </source>
</evidence>
<dbReference type="AlphaFoldDB" id="A0A8J6Z3K6"/>
<comment type="similarity">
    <text evidence="1">Belongs to the LysR transcriptional regulatory family.</text>
</comment>
<comment type="caution">
    <text evidence="7">The sequence shown here is derived from an EMBL/GenBank/DDBJ whole genome shotgun (WGS) entry which is preliminary data.</text>
</comment>
<dbReference type="GO" id="GO:0043565">
    <property type="term" value="F:sequence-specific DNA binding"/>
    <property type="evidence" value="ECO:0007669"/>
    <property type="project" value="TreeGrafter"/>
</dbReference>
<evidence type="ECO:0000313" key="8">
    <source>
        <dbReference type="Proteomes" id="UP000609121"/>
    </source>
</evidence>
<dbReference type="EMBL" id="JACVXA010000003">
    <property type="protein sequence ID" value="MBE3636834.1"/>
    <property type="molecule type" value="Genomic_DNA"/>
</dbReference>
<reference evidence="7" key="1">
    <citation type="submission" date="2020-09" db="EMBL/GenBank/DDBJ databases">
        <title>A novel bacterium of genus Mangrovicoccus, isolated from South China Sea.</title>
        <authorList>
            <person name="Huang H."/>
            <person name="Mo K."/>
            <person name="Hu Y."/>
        </authorList>
    </citation>
    <scope>NUCLEOTIDE SEQUENCE</scope>
    <source>
        <strain evidence="7">HB182678</strain>
    </source>
</reference>
<dbReference type="RefSeq" id="WP_193179017.1">
    <property type="nucleotide sequence ID" value="NZ_JACVXA010000003.1"/>
</dbReference>
<dbReference type="GO" id="GO:0006351">
    <property type="term" value="P:DNA-templated transcription"/>
    <property type="evidence" value="ECO:0007669"/>
    <property type="project" value="TreeGrafter"/>
</dbReference>
<keyword evidence="3" id="KW-0238">DNA-binding</keyword>
<dbReference type="Pfam" id="PF03466">
    <property type="entry name" value="LysR_substrate"/>
    <property type="match status" value="1"/>
</dbReference>
<dbReference type="InterPro" id="IPR036388">
    <property type="entry name" value="WH-like_DNA-bd_sf"/>
</dbReference>
<dbReference type="Gene3D" id="1.10.10.10">
    <property type="entry name" value="Winged helix-like DNA-binding domain superfamily/Winged helix DNA-binding domain"/>
    <property type="match status" value="1"/>
</dbReference>
<dbReference type="Gene3D" id="3.40.190.290">
    <property type="match status" value="1"/>
</dbReference>
<organism evidence="7 8">
    <name type="scientific">Mangrovicoccus algicola</name>
    <dbReference type="NCBI Taxonomy" id="2771008"/>
    <lineage>
        <taxon>Bacteria</taxon>
        <taxon>Pseudomonadati</taxon>
        <taxon>Pseudomonadota</taxon>
        <taxon>Alphaproteobacteria</taxon>
        <taxon>Rhodobacterales</taxon>
        <taxon>Paracoccaceae</taxon>
        <taxon>Mangrovicoccus</taxon>
    </lineage>
</organism>
<dbReference type="InterPro" id="IPR058163">
    <property type="entry name" value="LysR-type_TF_proteobact-type"/>
</dbReference>
<name>A0A8J6Z3K6_9RHOB</name>
<keyword evidence="4" id="KW-0804">Transcription</keyword>
<dbReference type="InterPro" id="IPR036390">
    <property type="entry name" value="WH_DNA-bd_sf"/>
</dbReference>
<dbReference type="PROSITE" id="PS50931">
    <property type="entry name" value="HTH_LYSR"/>
    <property type="match status" value="1"/>
</dbReference>
<keyword evidence="8" id="KW-1185">Reference proteome</keyword>
<dbReference type="Proteomes" id="UP000609121">
    <property type="component" value="Unassembled WGS sequence"/>
</dbReference>
<keyword evidence="5" id="KW-0175">Coiled coil</keyword>
<dbReference type="PANTHER" id="PTHR30537">
    <property type="entry name" value="HTH-TYPE TRANSCRIPTIONAL REGULATOR"/>
    <property type="match status" value="1"/>
</dbReference>
<sequence length="295" mass="31916">MDWEDARMFLAVAREGQLLGAARRLGVNQATLSRRLTQLERALQVTLVLRGPQGCALTGEGQALMARIERAEAAMQEAEALFRGQAARLSGTVRIGAPDGFGLQFLAPRLGALARRHPELRLELVPVPRAFSLSQREADVAILVGRPERGRAVASRLTDYTLGLYASHRYLAAAGMPARPEDLRRHRLVGNVEDLVSAPGLDYVTEFFGETRPGVAISTAFGQLGAVRGGAGIGVLHDFIAAGDPGLVPVLPQMRATRAYWLAYHESQRAIHRVQAVAEFIRAEVSAAGGWQRAD</sequence>
<evidence type="ECO:0000313" key="7">
    <source>
        <dbReference type="EMBL" id="MBE3636834.1"/>
    </source>
</evidence>
<feature type="coiled-coil region" evidence="5">
    <location>
        <begin position="61"/>
        <end position="88"/>
    </location>
</feature>
<dbReference type="SUPFAM" id="SSF53850">
    <property type="entry name" value="Periplasmic binding protein-like II"/>
    <property type="match status" value="1"/>
</dbReference>
<dbReference type="InterPro" id="IPR005119">
    <property type="entry name" value="LysR_subst-bd"/>
</dbReference>